<accession>A0A1C3RLI9</accession>
<keyword evidence="1" id="KW-0732">Signal</keyword>
<sequence length="144" mass="16285">MKKIILTALAAAAIHVTCAQAGEIKAIPHSDLYADPCDIRIVEERIVYTNDYHVPEPQNGKGVDNFTYAIDLYMAGRDKPFTVFDGYTENGAQEAIKNIVNFRNSAECRPLLVSVKDERLEQRVKQQYLINEAIKKAWKENKGK</sequence>
<proteinExistence type="predicted"/>
<dbReference type="AlphaFoldDB" id="A0A1C3RLI9"/>
<name>A0A1C3RLI9_9PROT</name>
<feature type="chain" id="PRO_5008680905" evidence="1">
    <location>
        <begin position="22"/>
        <end position="144"/>
    </location>
</feature>
<dbReference type="EMBL" id="FLYE01000047">
    <property type="protein sequence ID" value="SCA58111.1"/>
    <property type="molecule type" value="Genomic_DNA"/>
</dbReference>
<evidence type="ECO:0000313" key="2">
    <source>
        <dbReference type="EMBL" id="SCA58111.1"/>
    </source>
</evidence>
<dbReference type="Proteomes" id="UP000231658">
    <property type="component" value="Unassembled WGS sequence"/>
</dbReference>
<evidence type="ECO:0000256" key="1">
    <source>
        <dbReference type="SAM" id="SignalP"/>
    </source>
</evidence>
<protein>
    <submittedName>
        <fullName evidence="2">Uncharacterized protein</fullName>
    </submittedName>
</protein>
<feature type="signal peptide" evidence="1">
    <location>
        <begin position="1"/>
        <end position="21"/>
    </location>
</feature>
<organism evidence="2 3">
    <name type="scientific">Candidatus Terasakiella magnetica</name>
    <dbReference type="NCBI Taxonomy" id="1867952"/>
    <lineage>
        <taxon>Bacteria</taxon>
        <taxon>Pseudomonadati</taxon>
        <taxon>Pseudomonadota</taxon>
        <taxon>Alphaproteobacteria</taxon>
        <taxon>Rhodospirillales</taxon>
        <taxon>Terasakiellaceae</taxon>
        <taxon>Terasakiella</taxon>
    </lineage>
</organism>
<dbReference type="STRING" id="1867952.MTBPR1_80165"/>
<gene>
    <name evidence="2" type="ORF">MTBPR1_80165</name>
</gene>
<dbReference type="RefSeq" id="WP_069190103.1">
    <property type="nucleotide sequence ID" value="NZ_FLYE01000047.1"/>
</dbReference>
<evidence type="ECO:0000313" key="3">
    <source>
        <dbReference type="Proteomes" id="UP000231658"/>
    </source>
</evidence>
<keyword evidence="3" id="KW-1185">Reference proteome</keyword>
<reference evidence="2 3" key="1">
    <citation type="submission" date="2016-07" db="EMBL/GenBank/DDBJ databases">
        <authorList>
            <person name="Lefevre C.T."/>
        </authorList>
    </citation>
    <scope>NUCLEOTIDE SEQUENCE [LARGE SCALE GENOMIC DNA]</scope>
    <source>
        <strain evidence="2">PR1</strain>
    </source>
</reference>